<sequence length="230" mass="25302">MFWFSDPSILFGPNTWYAFVPTAGMSVDDALNSVVRFTVYLSILLFMCSMEVKYFVYVPVVMAITVALHQLYPGGAKRITEQFRMGTAVSGYTGSDVTLPTQDNPFMNPTLIDINENPKKPRAADPTDIKVRDQVNQQFAQTSNVYLDTTDIFQLMTAQRNFYTVPADDHEGLLQFLGKGAASGKILNEGYVVAKGSMTNTPTTDATTQPTGTTPGVTAEQSQLPLDLTR</sequence>
<dbReference type="Pfam" id="PF19066">
    <property type="entry name" value="P9_TM"/>
    <property type="match status" value="1"/>
</dbReference>
<evidence type="ECO:0000259" key="3">
    <source>
        <dbReference type="Pfam" id="PF19066"/>
    </source>
</evidence>
<evidence type="ECO:0000256" key="1">
    <source>
        <dbReference type="SAM" id="MobiDB-lite"/>
    </source>
</evidence>
<evidence type="ECO:0000313" key="4">
    <source>
        <dbReference type="EMBL" id="QHS79859.1"/>
    </source>
</evidence>
<accession>A0A6C0AJA1</accession>
<dbReference type="AlphaFoldDB" id="A0A6C0AJA1"/>
<feature type="region of interest" description="Disordered" evidence="1">
    <location>
        <begin position="198"/>
        <end position="230"/>
    </location>
</feature>
<feature type="domain" description="Minor capsid protein P9 transmembrane helices" evidence="3">
    <location>
        <begin position="2"/>
        <end position="67"/>
    </location>
</feature>
<dbReference type="InterPro" id="IPR043915">
    <property type="entry name" value="P9_TM"/>
</dbReference>
<protein>
    <recommendedName>
        <fullName evidence="3">Minor capsid protein P9 transmembrane helices domain-containing protein</fullName>
    </recommendedName>
</protein>
<proteinExistence type="predicted"/>
<keyword evidence="2" id="KW-0472">Membrane</keyword>
<dbReference type="EMBL" id="MN740664">
    <property type="protein sequence ID" value="QHS79859.1"/>
    <property type="molecule type" value="Genomic_DNA"/>
</dbReference>
<organism evidence="4">
    <name type="scientific">viral metagenome</name>
    <dbReference type="NCBI Taxonomy" id="1070528"/>
    <lineage>
        <taxon>unclassified sequences</taxon>
        <taxon>metagenomes</taxon>
        <taxon>organismal metagenomes</taxon>
    </lineage>
</organism>
<keyword evidence="2" id="KW-0812">Transmembrane</keyword>
<feature type="transmembrane region" description="Helical" evidence="2">
    <location>
        <begin position="54"/>
        <end position="72"/>
    </location>
</feature>
<reference evidence="4" key="1">
    <citation type="journal article" date="2020" name="Nature">
        <title>Giant virus diversity and host interactions through global metagenomics.</title>
        <authorList>
            <person name="Schulz F."/>
            <person name="Roux S."/>
            <person name="Paez-Espino D."/>
            <person name="Jungbluth S."/>
            <person name="Walsh D.A."/>
            <person name="Denef V.J."/>
            <person name="McMahon K.D."/>
            <person name="Konstantinidis K.T."/>
            <person name="Eloe-Fadrosh E.A."/>
            <person name="Kyrpides N.C."/>
            <person name="Woyke T."/>
        </authorList>
    </citation>
    <scope>NUCLEOTIDE SEQUENCE</scope>
    <source>
        <strain evidence="4">GVMAG-S-1035375-24</strain>
    </source>
</reference>
<feature type="compositionally biased region" description="Low complexity" evidence="1">
    <location>
        <begin position="199"/>
        <end position="218"/>
    </location>
</feature>
<keyword evidence="2" id="KW-1133">Transmembrane helix</keyword>
<evidence type="ECO:0000256" key="2">
    <source>
        <dbReference type="SAM" id="Phobius"/>
    </source>
</evidence>
<name>A0A6C0AJA1_9ZZZZ</name>